<feature type="domain" description="Metallo-beta-lactamase" evidence="1">
    <location>
        <begin position="27"/>
        <end position="113"/>
    </location>
</feature>
<evidence type="ECO:0000259" key="1">
    <source>
        <dbReference type="Pfam" id="PF00753"/>
    </source>
</evidence>
<dbReference type="AlphaFoldDB" id="A0A645BVN8"/>
<evidence type="ECO:0000313" key="2">
    <source>
        <dbReference type="EMBL" id="MPM69267.1"/>
    </source>
</evidence>
<dbReference type="PANTHER" id="PTHR30619">
    <property type="entry name" value="DNA INTERNALIZATION/COMPETENCE PROTEIN COMEC/REC2"/>
    <property type="match status" value="1"/>
</dbReference>
<dbReference type="InterPro" id="IPR036866">
    <property type="entry name" value="RibonucZ/Hydroxyglut_hydro"/>
</dbReference>
<sequence length="353" mass="40584">MEFKLLKANDGDAIHLRTKDEKGRFYNILIDGGTCATYSSKNKKGKSEPGELKQLIEHIKRQNEFIDLLILTHVDYDHIGGILMWFKQDADAKGLVKKVWFNSGRLIFEYFQQKEIEENLLKIKYISCSNTSIAQGVTFEDFIEDNNIWDRRIIKSGDELSMSGLKFTILSPSKDKLQLLLCKWEKESPISDTSRTSDYSSSLSELINSDSFTEDDSIHNGSAIAFVVEKQKKRILFLSDAHPQTIIDSLERLGYSPKTPLKVDFVKLSHHGSKLNTSIELLNHIQSDNFLISSKGSKHKLPDKRCLSRIIKNKKHVNLYFNYPELTSNIFTEKDFLDYPNFSIVEALEYIKI</sequence>
<dbReference type="InterPro" id="IPR001279">
    <property type="entry name" value="Metallo-B-lactamas"/>
</dbReference>
<dbReference type="InterPro" id="IPR052159">
    <property type="entry name" value="Competence_DNA_uptake"/>
</dbReference>
<accession>A0A645BVN8</accession>
<proteinExistence type="predicted"/>
<reference evidence="2" key="1">
    <citation type="submission" date="2019-08" db="EMBL/GenBank/DDBJ databases">
        <authorList>
            <person name="Kucharzyk K."/>
            <person name="Murdoch R.W."/>
            <person name="Higgins S."/>
            <person name="Loffler F."/>
        </authorList>
    </citation>
    <scope>NUCLEOTIDE SEQUENCE</scope>
</reference>
<organism evidence="2">
    <name type="scientific">bioreactor metagenome</name>
    <dbReference type="NCBI Taxonomy" id="1076179"/>
    <lineage>
        <taxon>unclassified sequences</taxon>
        <taxon>metagenomes</taxon>
        <taxon>ecological metagenomes</taxon>
    </lineage>
</organism>
<dbReference type="EMBL" id="VSSQ01022755">
    <property type="protein sequence ID" value="MPM69267.1"/>
    <property type="molecule type" value="Genomic_DNA"/>
</dbReference>
<dbReference type="SUPFAM" id="SSF56281">
    <property type="entry name" value="Metallo-hydrolase/oxidoreductase"/>
    <property type="match status" value="1"/>
</dbReference>
<dbReference type="PANTHER" id="PTHR30619:SF1">
    <property type="entry name" value="RECOMBINATION PROTEIN 2"/>
    <property type="match status" value="1"/>
</dbReference>
<dbReference type="Gene3D" id="3.60.15.10">
    <property type="entry name" value="Ribonuclease Z/Hydroxyacylglutathione hydrolase-like"/>
    <property type="match status" value="1"/>
</dbReference>
<comment type="caution">
    <text evidence="2">The sequence shown here is derived from an EMBL/GenBank/DDBJ whole genome shotgun (WGS) entry which is preliminary data.</text>
</comment>
<name>A0A645BVN8_9ZZZZ</name>
<protein>
    <recommendedName>
        <fullName evidence="1">Metallo-beta-lactamase domain-containing protein</fullName>
    </recommendedName>
</protein>
<dbReference type="Pfam" id="PF00753">
    <property type="entry name" value="Lactamase_B"/>
    <property type="match status" value="1"/>
</dbReference>
<gene>
    <name evidence="2" type="ORF">SDC9_116211</name>
</gene>